<dbReference type="InParanoid" id="A0A2P5FGH4"/>
<evidence type="ECO:0000313" key="2">
    <source>
        <dbReference type="Proteomes" id="UP000237000"/>
    </source>
</evidence>
<dbReference type="STRING" id="63057.A0A2P5FGH4"/>
<name>A0A2P5FGH4_TREOI</name>
<reference evidence="2" key="1">
    <citation type="submission" date="2016-06" db="EMBL/GenBank/DDBJ databases">
        <title>Parallel loss of symbiosis genes in relatives of nitrogen-fixing non-legume Parasponia.</title>
        <authorList>
            <person name="Van Velzen R."/>
            <person name="Holmer R."/>
            <person name="Bu F."/>
            <person name="Rutten L."/>
            <person name="Van Zeijl A."/>
            <person name="Liu W."/>
            <person name="Santuari L."/>
            <person name="Cao Q."/>
            <person name="Sharma T."/>
            <person name="Shen D."/>
            <person name="Roswanjaya Y."/>
            <person name="Wardhani T."/>
            <person name="Kalhor M.S."/>
            <person name="Jansen J."/>
            <person name="Van den Hoogen J."/>
            <person name="Gungor B."/>
            <person name="Hartog M."/>
            <person name="Hontelez J."/>
            <person name="Verver J."/>
            <person name="Yang W.-C."/>
            <person name="Schijlen E."/>
            <person name="Repin R."/>
            <person name="Schilthuizen M."/>
            <person name="Schranz E."/>
            <person name="Heidstra R."/>
            <person name="Miyata K."/>
            <person name="Fedorova E."/>
            <person name="Kohlen W."/>
            <person name="Bisseling T."/>
            <person name="Smit S."/>
            <person name="Geurts R."/>
        </authorList>
    </citation>
    <scope>NUCLEOTIDE SEQUENCE [LARGE SCALE GENOMIC DNA]</scope>
    <source>
        <strain evidence="2">cv. RG33-2</strain>
    </source>
</reference>
<dbReference type="AlphaFoldDB" id="A0A2P5FGH4"/>
<protein>
    <submittedName>
        <fullName evidence="1">Ubiquitin-conjugating enzyme/RWD-like</fullName>
    </submittedName>
</protein>
<accession>A0A2P5FGH4</accession>
<dbReference type="EMBL" id="JXTC01000035">
    <property type="protein sequence ID" value="PON96891.1"/>
    <property type="molecule type" value="Genomic_DNA"/>
</dbReference>
<dbReference type="Proteomes" id="UP000237000">
    <property type="component" value="Unassembled WGS sequence"/>
</dbReference>
<comment type="caution">
    <text evidence="1">The sequence shown here is derived from an EMBL/GenBank/DDBJ whole genome shotgun (WGS) entry which is preliminary data.</text>
</comment>
<proteinExistence type="predicted"/>
<organism evidence="1 2">
    <name type="scientific">Trema orientale</name>
    <name type="common">Charcoal tree</name>
    <name type="synonym">Celtis orientalis</name>
    <dbReference type="NCBI Taxonomy" id="63057"/>
    <lineage>
        <taxon>Eukaryota</taxon>
        <taxon>Viridiplantae</taxon>
        <taxon>Streptophyta</taxon>
        <taxon>Embryophyta</taxon>
        <taxon>Tracheophyta</taxon>
        <taxon>Spermatophyta</taxon>
        <taxon>Magnoliopsida</taxon>
        <taxon>eudicotyledons</taxon>
        <taxon>Gunneridae</taxon>
        <taxon>Pentapetalae</taxon>
        <taxon>rosids</taxon>
        <taxon>fabids</taxon>
        <taxon>Rosales</taxon>
        <taxon>Cannabaceae</taxon>
        <taxon>Trema</taxon>
    </lineage>
</organism>
<sequence length="69" mass="7659">MRWSIHSKNLKAKGGSLHTFLCLRAVTVQMASKRILKELKDLQKDPPTSCSADSIALYLLSQLVAMPDC</sequence>
<dbReference type="OrthoDB" id="1742281at2759"/>
<keyword evidence="2" id="KW-1185">Reference proteome</keyword>
<gene>
    <name evidence="1" type="ORF">TorRG33x02_072700</name>
</gene>
<evidence type="ECO:0000313" key="1">
    <source>
        <dbReference type="EMBL" id="PON96891.1"/>
    </source>
</evidence>